<evidence type="ECO:0000313" key="3">
    <source>
        <dbReference type="EMBL" id="SNT09385.1"/>
    </source>
</evidence>
<evidence type="ECO:0000313" key="4">
    <source>
        <dbReference type="Proteomes" id="UP000198356"/>
    </source>
</evidence>
<dbReference type="Proteomes" id="UP000198356">
    <property type="component" value="Unassembled WGS sequence"/>
</dbReference>
<dbReference type="SUPFAM" id="SSF81853">
    <property type="entry name" value="Family 10 polysaccharide lyase"/>
    <property type="match status" value="1"/>
</dbReference>
<dbReference type="OrthoDB" id="9804686at2"/>
<feature type="compositionally biased region" description="Basic and acidic residues" evidence="1">
    <location>
        <begin position="138"/>
        <end position="151"/>
    </location>
</feature>
<keyword evidence="3" id="KW-0456">Lyase</keyword>
<dbReference type="Pfam" id="PF09492">
    <property type="entry name" value="Pec_lyase"/>
    <property type="match status" value="1"/>
</dbReference>
<proteinExistence type="predicted"/>
<evidence type="ECO:0000256" key="2">
    <source>
        <dbReference type="SAM" id="SignalP"/>
    </source>
</evidence>
<dbReference type="GO" id="GO:0016829">
    <property type="term" value="F:lyase activity"/>
    <property type="evidence" value="ECO:0007669"/>
    <property type="project" value="UniProtKB-KW"/>
</dbReference>
<dbReference type="AlphaFoldDB" id="A0A239JUC3"/>
<accession>A0A239JUC3</accession>
<keyword evidence="2" id="KW-0732">Signal</keyword>
<dbReference type="EMBL" id="FZOU01000004">
    <property type="protein sequence ID" value="SNT09385.1"/>
    <property type="molecule type" value="Genomic_DNA"/>
</dbReference>
<dbReference type="InterPro" id="IPR012669">
    <property type="entry name" value="Pectate_lyase"/>
</dbReference>
<dbReference type="RefSeq" id="WP_089408797.1">
    <property type="nucleotide sequence ID" value="NZ_FZOU01000004.1"/>
</dbReference>
<dbReference type="NCBIfam" id="TIGR02474">
    <property type="entry name" value="pec_lyase"/>
    <property type="match status" value="1"/>
</dbReference>
<gene>
    <name evidence="3" type="ORF">SAMN05421770_104133</name>
</gene>
<feature type="signal peptide" evidence="2">
    <location>
        <begin position="1"/>
        <end position="16"/>
    </location>
</feature>
<protein>
    <submittedName>
        <fullName evidence="3">Pectate lyase, PelA/Pel-15E family</fullName>
    </submittedName>
</protein>
<feature type="region of interest" description="Disordered" evidence="1">
    <location>
        <begin position="131"/>
        <end position="152"/>
    </location>
</feature>
<dbReference type="Gene3D" id="1.50.10.20">
    <property type="match status" value="1"/>
</dbReference>
<reference evidence="3 4" key="1">
    <citation type="submission" date="2017-06" db="EMBL/GenBank/DDBJ databases">
        <authorList>
            <person name="Kim H.J."/>
            <person name="Triplett B.A."/>
        </authorList>
    </citation>
    <scope>NUCLEOTIDE SEQUENCE [LARGE SCALE GENOMIC DNA]</scope>
    <source>
        <strain evidence="3 4">DSM 18704</strain>
    </source>
</reference>
<sequence length="422" mass="45743">MQVLALLLVLTAPLHAAVIGMSKPAESITAARIAQLPAAQQPAWAVYLERSRRQEQTDRAALAAERVGLQEIPPLPQESGSAHSIPLGRDAGFYQSAEARRIADTIVSFQIPNGGWSKNLNMAGPSRLRGQSWAPDNLNRHPSPDDFDTPRDPQWNYMGTLDNDATNTELRYLARVAGANPGPVGAAYRTAFLKGVDYLLQAQFPNGGWPQVWPLEGGYHDAITFNDNAVTESAELLSAAAAGKGDYAFVPAQVRQRAATAAGRALDCILKAQIVLGGKLTIWPQQADALTLAPTTARNYEPAALATGESADLLLYLMAQPVKTPATEAAIRAGVAWLEAHAIRNMSWTGGRDTPDGRRLVASPGAGPLWARYYSLETQQPVFGDRDKTIHDTVDELSLERRNGYAWYSAGPKEAIERYRAR</sequence>
<name>A0A239JUC3_9BACT</name>
<organism evidence="3 4">
    <name type="scientific">Granulicella rosea</name>
    <dbReference type="NCBI Taxonomy" id="474952"/>
    <lineage>
        <taxon>Bacteria</taxon>
        <taxon>Pseudomonadati</taxon>
        <taxon>Acidobacteriota</taxon>
        <taxon>Terriglobia</taxon>
        <taxon>Terriglobales</taxon>
        <taxon>Acidobacteriaceae</taxon>
        <taxon>Granulicella</taxon>
    </lineage>
</organism>
<keyword evidence="4" id="KW-1185">Reference proteome</keyword>
<feature type="chain" id="PRO_5013099720" evidence="2">
    <location>
        <begin position="17"/>
        <end position="422"/>
    </location>
</feature>
<evidence type="ECO:0000256" key="1">
    <source>
        <dbReference type="SAM" id="MobiDB-lite"/>
    </source>
</evidence>